<proteinExistence type="predicted"/>
<dbReference type="Pfam" id="PF04773">
    <property type="entry name" value="FecR"/>
    <property type="match status" value="1"/>
</dbReference>
<protein>
    <recommendedName>
        <fullName evidence="2">FecR protein domain-containing protein</fullName>
    </recommendedName>
</protein>
<dbReference type="Gene3D" id="2.60.120.1440">
    <property type="match status" value="1"/>
</dbReference>
<feature type="transmembrane region" description="Helical" evidence="1">
    <location>
        <begin position="87"/>
        <end position="109"/>
    </location>
</feature>
<dbReference type="InterPro" id="IPR006860">
    <property type="entry name" value="FecR"/>
</dbReference>
<dbReference type="OrthoDB" id="710152at2"/>
<organism evidence="3 4">
    <name type="scientific">Sphingobacterium paucimobilis HER1398</name>
    <dbReference type="NCBI Taxonomy" id="1346330"/>
    <lineage>
        <taxon>Bacteria</taxon>
        <taxon>Pseudomonadati</taxon>
        <taxon>Bacteroidota</taxon>
        <taxon>Sphingobacteriia</taxon>
        <taxon>Sphingobacteriales</taxon>
        <taxon>Sphingobacteriaceae</taxon>
        <taxon>Sphingobacterium</taxon>
    </lineage>
</organism>
<dbReference type="EMBL" id="ATDL01000015">
    <property type="protein sequence ID" value="ERJ59356.1"/>
    <property type="molecule type" value="Genomic_DNA"/>
</dbReference>
<dbReference type="PATRIC" id="fig|1346330.5.peg.2698"/>
<reference evidence="3 4" key="1">
    <citation type="journal article" date="2013" name="Genome Announc.">
        <title>The Draft Genome Sequence of Sphingomonas paucimobilis Strain HER1398 (Proteobacteria), Host to the Giant PAU Phage, Indicates That It Is a Member of the Genus Sphingobacterium (Bacteroidetes).</title>
        <authorList>
            <person name="White R.A.III."/>
            <person name="Suttle C.A."/>
        </authorList>
    </citation>
    <scope>NUCLEOTIDE SEQUENCE [LARGE SCALE GENOMIC DNA]</scope>
    <source>
        <strain evidence="3 4">HER1398</strain>
    </source>
</reference>
<keyword evidence="1" id="KW-0812">Transmembrane</keyword>
<sequence>MITDPNKALLRKYFLGHCDPEEIKHVEDFVLNGTEKNLVDEVLMELSLGPELEHDNMSKAEIEASWQQFDKAIGPKTFKQANTRIKYYRIIGWLSGLAAACLLIFWFVVKDGSWSFQKEGDSEMRYQAAIGIPLTKYPLPDGSVMWLTAGSSVSLSAGFGDIDREVILQHGEAYFDVKRNEELAFIVRSKFITTRVLGTAFLVSDQPHLGQASVQVTRGRVEVQSGGKIFENLTIGKVVTYDKATEKADSTHYEKMLFDPEAKRLFIDDVSFEELAFRVKQVYGYELRSRSHRVTFGRFTLELDFDRGIGDVMENLSWVYNSSYEIKGKEVWMK</sequence>
<dbReference type="eggNOG" id="COG3712">
    <property type="taxonomic scope" value="Bacteria"/>
</dbReference>
<gene>
    <name evidence="3" type="ORF">M472_11285</name>
</gene>
<keyword evidence="1" id="KW-0472">Membrane</keyword>
<dbReference type="GO" id="GO:0016989">
    <property type="term" value="F:sigma factor antagonist activity"/>
    <property type="evidence" value="ECO:0007669"/>
    <property type="project" value="TreeGrafter"/>
</dbReference>
<comment type="caution">
    <text evidence="3">The sequence shown here is derived from an EMBL/GenBank/DDBJ whole genome shotgun (WGS) entry which is preliminary data.</text>
</comment>
<keyword evidence="1" id="KW-1133">Transmembrane helix</keyword>
<dbReference type="AlphaFoldDB" id="U2HC75"/>
<dbReference type="PANTHER" id="PTHR30273:SF2">
    <property type="entry name" value="PROTEIN FECR"/>
    <property type="match status" value="1"/>
</dbReference>
<dbReference type="InterPro" id="IPR012373">
    <property type="entry name" value="Ferrdict_sens_TM"/>
</dbReference>
<evidence type="ECO:0000259" key="2">
    <source>
        <dbReference type="Pfam" id="PF04773"/>
    </source>
</evidence>
<evidence type="ECO:0000313" key="4">
    <source>
        <dbReference type="Proteomes" id="UP000016584"/>
    </source>
</evidence>
<dbReference type="Proteomes" id="UP000016584">
    <property type="component" value="Unassembled WGS sequence"/>
</dbReference>
<accession>U2HC75</accession>
<evidence type="ECO:0000256" key="1">
    <source>
        <dbReference type="SAM" id="Phobius"/>
    </source>
</evidence>
<keyword evidence="4" id="KW-1185">Reference proteome</keyword>
<dbReference type="PANTHER" id="PTHR30273">
    <property type="entry name" value="PERIPLASMIC SIGNAL SENSOR AND SIGMA FACTOR ACTIVATOR FECR-RELATED"/>
    <property type="match status" value="1"/>
</dbReference>
<name>U2HC75_9SPHI</name>
<dbReference type="RefSeq" id="WP_021070852.1">
    <property type="nucleotide sequence ID" value="NZ_ATDL01000015.1"/>
</dbReference>
<dbReference type="STRING" id="1346330.M472_11285"/>
<evidence type="ECO:0000313" key="3">
    <source>
        <dbReference type="EMBL" id="ERJ59356.1"/>
    </source>
</evidence>
<feature type="domain" description="FecR protein" evidence="2">
    <location>
        <begin position="138"/>
        <end position="222"/>
    </location>
</feature>